<proteinExistence type="predicted"/>
<feature type="region of interest" description="Disordered" evidence="1">
    <location>
        <begin position="1"/>
        <end position="21"/>
    </location>
</feature>
<dbReference type="InterPro" id="IPR011990">
    <property type="entry name" value="TPR-like_helical_dom_sf"/>
</dbReference>
<comment type="caution">
    <text evidence="2">The sequence shown here is derived from an EMBL/GenBank/DDBJ whole genome shotgun (WGS) entry which is preliminary data.</text>
</comment>
<dbReference type="Gene3D" id="1.25.40.10">
    <property type="entry name" value="Tetratricopeptide repeat domain"/>
    <property type="match status" value="1"/>
</dbReference>
<dbReference type="Proteomes" id="UP000284403">
    <property type="component" value="Unassembled WGS sequence"/>
</dbReference>
<dbReference type="SUPFAM" id="SSF48452">
    <property type="entry name" value="TPR-like"/>
    <property type="match status" value="1"/>
</dbReference>
<reference evidence="2 3" key="1">
    <citation type="journal article" date="2018" name="BMC Genomics">
        <title>Genomic comparison of Trypanosoma conorhini and Trypanosoma rangeli to Trypanosoma cruzi strains of high and low virulence.</title>
        <authorList>
            <person name="Bradwell K.R."/>
            <person name="Koparde V.N."/>
            <person name="Matveyev A.V."/>
            <person name="Serrano M.G."/>
            <person name="Alves J.M."/>
            <person name="Parikh H."/>
            <person name="Huang B."/>
            <person name="Lee V."/>
            <person name="Espinosa-Alvarez O."/>
            <person name="Ortiz P.A."/>
            <person name="Costa-Martins A.G."/>
            <person name="Teixeira M.M."/>
            <person name="Buck G.A."/>
        </authorList>
    </citation>
    <scope>NUCLEOTIDE SEQUENCE [LARGE SCALE GENOMIC DNA]</scope>
    <source>
        <strain evidence="2 3">025E</strain>
    </source>
</reference>
<protein>
    <submittedName>
        <fullName evidence="2">TPR protein</fullName>
    </submittedName>
</protein>
<evidence type="ECO:0000313" key="3">
    <source>
        <dbReference type="Proteomes" id="UP000284403"/>
    </source>
</evidence>
<accession>A0A422QBA8</accession>
<keyword evidence="3" id="KW-1185">Reference proteome</keyword>
<gene>
    <name evidence="2" type="ORF">Tco025E_00547</name>
</gene>
<dbReference type="EMBL" id="MKKU01000012">
    <property type="protein sequence ID" value="RNF27239.1"/>
    <property type="molecule type" value="Genomic_DNA"/>
</dbReference>
<sequence length="113" mass="11613">MSVVGEGRAEEAGATCPLGNAAAARECAVDAAECERLKKRGNELFAGGAVAEALEMYRAALKVAPLKPVRKESAAQAGKEAPGDEKPSAAATQPDSRPAEEGGSGTGRHRHRM</sequence>
<evidence type="ECO:0000313" key="2">
    <source>
        <dbReference type="EMBL" id="RNF27239.1"/>
    </source>
</evidence>
<feature type="region of interest" description="Disordered" evidence="1">
    <location>
        <begin position="66"/>
        <end position="113"/>
    </location>
</feature>
<dbReference type="RefSeq" id="XP_029232445.1">
    <property type="nucleotide sequence ID" value="XM_029367487.1"/>
</dbReference>
<organism evidence="2 3">
    <name type="scientific">Trypanosoma conorhini</name>
    <dbReference type="NCBI Taxonomy" id="83891"/>
    <lineage>
        <taxon>Eukaryota</taxon>
        <taxon>Discoba</taxon>
        <taxon>Euglenozoa</taxon>
        <taxon>Kinetoplastea</taxon>
        <taxon>Metakinetoplastina</taxon>
        <taxon>Trypanosomatida</taxon>
        <taxon>Trypanosomatidae</taxon>
        <taxon>Trypanosoma</taxon>
    </lineage>
</organism>
<dbReference type="GeneID" id="40314158"/>
<dbReference type="AlphaFoldDB" id="A0A422QBA8"/>
<name>A0A422QBA8_9TRYP</name>
<dbReference type="OrthoDB" id="1872379at2759"/>
<evidence type="ECO:0000256" key="1">
    <source>
        <dbReference type="SAM" id="MobiDB-lite"/>
    </source>
</evidence>